<keyword evidence="1" id="KW-1133">Transmembrane helix</keyword>
<dbReference type="PANTHER" id="PTHR13754:SF13">
    <property type="entry name" value="METALLO-BETA-LACTAMASE SUPERFAMILY PROTEIN (AFU_ORTHOLOGUE AFUA_3G07630)"/>
    <property type="match status" value="1"/>
</dbReference>
<dbReference type="Pfam" id="PF00753">
    <property type="entry name" value="Lactamase_B"/>
    <property type="match status" value="1"/>
</dbReference>
<comment type="caution">
    <text evidence="3">The sequence shown here is derived from an EMBL/GenBank/DDBJ whole genome shotgun (WGS) entry which is preliminary data.</text>
</comment>
<protein>
    <submittedName>
        <fullName evidence="3">MBL fold metallo-hydrolase</fullName>
    </submittedName>
</protein>
<keyword evidence="1" id="KW-0472">Membrane</keyword>
<reference evidence="3 4" key="1">
    <citation type="submission" date="2021-02" db="EMBL/GenBank/DDBJ databases">
        <title>Leptospira ainlahdjerensis sp. nov., Leptospira ainazelensis sp. nov., Leptospira abararensis sp. nov. and Leptospira chreensis sp. nov., four new species isolated from water sources in Algeria.</title>
        <authorList>
            <person name="Amara Korba A."/>
            <person name="Kainiu M."/>
            <person name="Vincent A.T."/>
            <person name="Mariet J.-F."/>
            <person name="Veyrier F.J."/>
            <person name="Goarant C."/>
            <person name="Picardeau M."/>
        </authorList>
    </citation>
    <scope>NUCLEOTIDE SEQUENCE [LARGE SCALE GENOMIC DNA]</scope>
    <source>
        <strain evidence="3 4">201903070</strain>
    </source>
</reference>
<feature type="domain" description="Metallo-beta-lactamase" evidence="2">
    <location>
        <begin position="75"/>
        <end position="133"/>
    </location>
</feature>
<organism evidence="3 4">
    <name type="scientific">Leptospira ainlahdjerensis</name>
    <dbReference type="NCBI Taxonomy" id="2810033"/>
    <lineage>
        <taxon>Bacteria</taxon>
        <taxon>Pseudomonadati</taxon>
        <taxon>Spirochaetota</taxon>
        <taxon>Spirochaetia</taxon>
        <taxon>Leptospirales</taxon>
        <taxon>Leptospiraceae</taxon>
        <taxon>Leptospira</taxon>
    </lineage>
</organism>
<dbReference type="EMBL" id="JAFFPU010000058">
    <property type="protein sequence ID" value="MBM9578499.1"/>
    <property type="molecule type" value="Genomic_DNA"/>
</dbReference>
<gene>
    <name evidence="3" type="ORF">JWG45_15225</name>
</gene>
<name>A0ABS2UEA8_9LEPT</name>
<evidence type="ECO:0000313" key="4">
    <source>
        <dbReference type="Proteomes" id="UP000724686"/>
    </source>
</evidence>
<feature type="transmembrane region" description="Helical" evidence="1">
    <location>
        <begin position="6"/>
        <end position="26"/>
    </location>
</feature>
<proteinExistence type="predicted"/>
<dbReference type="InterPro" id="IPR041712">
    <property type="entry name" value="DHPS-like_MBL-fold"/>
</dbReference>
<evidence type="ECO:0000259" key="2">
    <source>
        <dbReference type="Pfam" id="PF00753"/>
    </source>
</evidence>
<dbReference type="RefSeq" id="WP_205280509.1">
    <property type="nucleotide sequence ID" value="NZ_JAFFPU010000058.1"/>
</dbReference>
<keyword evidence="4" id="KW-1185">Reference proteome</keyword>
<dbReference type="InterPro" id="IPR052926">
    <property type="entry name" value="Metallo-beta-lactamase_dom"/>
</dbReference>
<dbReference type="Proteomes" id="UP000724686">
    <property type="component" value="Unassembled WGS sequence"/>
</dbReference>
<dbReference type="Gene3D" id="3.60.15.10">
    <property type="entry name" value="Ribonuclease Z/Hydroxyacylglutathione hydrolase-like"/>
    <property type="match status" value="1"/>
</dbReference>
<evidence type="ECO:0000256" key="1">
    <source>
        <dbReference type="SAM" id="Phobius"/>
    </source>
</evidence>
<sequence>MGLKIFRNVFIILLISILSIFGMYLWNHDRKRKEIEAFWKERRASKIRDFGSVKTLSILPLVNWHKNKDGFRTEMGVSYLIVTDGKKILFDVAHNAKGESPSPLIHNMKELGISIKEIDTIFLSHLHFDHVGGKKWEKNKTFSLDKEQIDLSGKEVFAPVEIRYPKIKPRTISETTVLFPGIASLGPIPRQLFMGRIDEQALAIHVQGKGIVLISGCGHQTLPKLIEELETVFEEKIYGIVGDLHYPVPEGRLQFLGLNLQKIFASGSDPFHTIEEKDVEEDIRLLKNKNIALIGVGGHDSSDDVIFKFENEFKKAYRKVRVGDWIHVATKPDFERLNSPGKEK</sequence>
<accession>A0ABS2UEA8</accession>
<dbReference type="InterPro" id="IPR001279">
    <property type="entry name" value="Metallo-B-lactamas"/>
</dbReference>
<dbReference type="PANTHER" id="PTHR13754">
    <property type="entry name" value="METALLO-BETA-LACTAMASE SUPERFAMILY PROTEIN"/>
    <property type="match status" value="1"/>
</dbReference>
<evidence type="ECO:0000313" key="3">
    <source>
        <dbReference type="EMBL" id="MBM9578499.1"/>
    </source>
</evidence>
<keyword evidence="1" id="KW-0812">Transmembrane</keyword>
<dbReference type="SUPFAM" id="SSF56281">
    <property type="entry name" value="Metallo-hydrolase/oxidoreductase"/>
    <property type="match status" value="1"/>
</dbReference>
<dbReference type="CDD" id="cd07713">
    <property type="entry name" value="DHPS-like_MBL-fold"/>
    <property type="match status" value="1"/>
</dbReference>
<dbReference type="InterPro" id="IPR036866">
    <property type="entry name" value="RibonucZ/Hydroxyglut_hydro"/>
</dbReference>